<reference evidence="1 2" key="1">
    <citation type="submission" date="2019-07" db="EMBL/GenBank/DDBJ databases">
        <authorList>
            <person name="Brisse S."/>
            <person name="Rodrigues C."/>
            <person name="Thorpe H."/>
        </authorList>
    </citation>
    <scope>NUCLEOTIDE SEQUENCE [LARGE SCALE GENOMIC DNA]</scope>
    <source>
        <strain evidence="1">SB6408</strain>
    </source>
</reference>
<dbReference type="Proteomes" id="UP000318370">
    <property type="component" value="Unassembled WGS sequence"/>
</dbReference>
<evidence type="ECO:0000313" key="1">
    <source>
        <dbReference type="EMBL" id="VUS54469.1"/>
    </source>
</evidence>
<protein>
    <submittedName>
        <fullName evidence="1">Uncharacterized protein</fullName>
    </submittedName>
</protein>
<sequence>MQGTFIGFNTAGIKYEDSFLALMLKTKQQNQLCQTYYLQAQVLTDLLLVLQNRMMIVLQRLKNEGESYQAELVAFNEQLLANTPTVDMSELEQPNPERRVMSITLKSGESWSTLILVLQNEQIASLRIDDMQVEALIIGIQQALKNTGDNTVIEYLSSSLDFLMLYAVDLANTQRVDYQQYIQDEWKLNLFSHYLGVLFCCDTDEGKKIVSGAVIKTSAAHPSEQENSIIMRVIERSPKLKEIHAQHQPSQIFSQIIPSQPGKMMTLEECLRPLHAFYLETQAQINA</sequence>
<proteinExistence type="predicted"/>
<dbReference type="RefSeq" id="WP_142462517.1">
    <property type="nucleotide sequence ID" value="NZ_CABGHF010000009.1"/>
</dbReference>
<evidence type="ECO:0000313" key="2">
    <source>
        <dbReference type="Proteomes" id="UP000318370"/>
    </source>
</evidence>
<name>A0A564JC17_9ENTR</name>
<dbReference type="InterPro" id="IPR031810">
    <property type="entry name" value="YjeJ-like"/>
</dbReference>
<gene>
    <name evidence="1" type="ORF">SB6408_04587</name>
</gene>
<dbReference type="EMBL" id="CABGHF010000009">
    <property type="protein sequence ID" value="VUS54469.1"/>
    <property type="molecule type" value="Genomic_DNA"/>
</dbReference>
<dbReference type="Pfam" id="PF15922">
    <property type="entry name" value="YjeJ"/>
    <property type="match status" value="1"/>
</dbReference>
<dbReference type="AlphaFoldDB" id="A0A564JC17"/>
<organism evidence="1 2">
    <name type="scientific">Klebsiella spallanzanii</name>
    <dbReference type="NCBI Taxonomy" id="2587528"/>
    <lineage>
        <taxon>Bacteria</taxon>
        <taxon>Pseudomonadati</taxon>
        <taxon>Pseudomonadota</taxon>
        <taxon>Gammaproteobacteria</taxon>
        <taxon>Enterobacterales</taxon>
        <taxon>Enterobacteriaceae</taxon>
        <taxon>Klebsiella/Raoultella group</taxon>
        <taxon>Klebsiella</taxon>
    </lineage>
</organism>
<accession>A0A564JC17</accession>